<reference evidence="2" key="1">
    <citation type="submission" date="2016-06" db="EMBL/GenBank/DDBJ databases">
        <title>Parallel loss of symbiosis genes in relatives of nitrogen-fixing non-legume Parasponia.</title>
        <authorList>
            <person name="Van Velzen R."/>
            <person name="Holmer R."/>
            <person name="Bu F."/>
            <person name="Rutten L."/>
            <person name="Van Zeijl A."/>
            <person name="Liu W."/>
            <person name="Santuari L."/>
            <person name="Cao Q."/>
            <person name="Sharma T."/>
            <person name="Shen D."/>
            <person name="Roswanjaya Y."/>
            <person name="Wardhani T."/>
            <person name="Kalhor M.S."/>
            <person name="Jansen J."/>
            <person name="Van den Hoogen J."/>
            <person name="Gungor B."/>
            <person name="Hartog M."/>
            <person name="Hontelez J."/>
            <person name="Verver J."/>
            <person name="Yang W.-C."/>
            <person name="Schijlen E."/>
            <person name="Repin R."/>
            <person name="Schilthuizen M."/>
            <person name="Schranz E."/>
            <person name="Heidstra R."/>
            <person name="Miyata K."/>
            <person name="Fedorova E."/>
            <person name="Kohlen W."/>
            <person name="Bisseling T."/>
            <person name="Smit S."/>
            <person name="Geurts R."/>
        </authorList>
    </citation>
    <scope>NUCLEOTIDE SEQUENCE [LARGE SCALE GENOMIC DNA]</scope>
    <source>
        <strain evidence="2">cv. RG33-2</strain>
    </source>
</reference>
<evidence type="ECO:0000313" key="2">
    <source>
        <dbReference type="Proteomes" id="UP000237000"/>
    </source>
</evidence>
<dbReference type="Proteomes" id="UP000237000">
    <property type="component" value="Unassembled WGS sequence"/>
</dbReference>
<accession>A0A2P5EKD9</accession>
<sequence>DPGMACCASTRPSRVLRVTCAWTARLARTALPCAVARRPRTFYCPLLRLSPPSSGGDGP</sequence>
<comment type="caution">
    <text evidence="1">The sequence shown here is derived from an EMBL/GenBank/DDBJ whole genome shotgun (WGS) entry which is preliminary data.</text>
</comment>
<dbReference type="InParanoid" id="A0A2P5EKD9"/>
<dbReference type="EMBL" id="JXTC01000138">
    <property type="protein sequence ID" value="PON85994.1"/>
    <property type="molecule type" value="Genomic_DNA"/>
</dbReference>
<dbReference type="AlphaFoldDB" id="A0A2P5EKD9"/>
<name>A0A2P5EKD9_TREOI</name>
<proteinExistence type="predicted"/>
<evidence type="ECO:0000313" key="1">
    <source>
        <dbReference type="EMBL" id="PON85994.1"/>
    </source>
</evidence>
<organism evidence="1 2">
    <name type="scientific">Trema orientale</name>
    <name type="common">Charcoal tree</name>
    <name type="synonym">Celtis orientalis</name>
    <dbReference type="NCBI Taxonomy" id="63057"/>
    <lineage>
        <taxon>Eukaryota</taxon>
        <taxon>Viridiplantae</taxon>
        <taxon>Streptophyta</taxon>
        <taxon>Embryophyta</taxon>
        <taxon>Tracheophyta</taxon>
        <taxon>Spermatophyta</taxon>
        <taxon>Magnoliopsida</taxon>
        <taxon>eudicotyledons</taxon>
        <taxon>Gunneridae</taxon>
        <taxon>Pentapetalae</taxon>
        <taxon>rosids</taxon>
        <taxon>fabids</taxon>
        <taxon>Rosales</taxon>
        <taxon>Cannabaceae</taxon>
        <taxon>Trema</taxon>
    </lineage>
</organism>
<keyword evidence="2" id="KW-1185">Reference proteome</keyword>
<gene>
    <name evidence="1" type="ORF">TorRG33x02_181990</name>
</gene>
<protein>
    <submittedName>
        <fullName evidence="1">Uncharacterized protein</fullName>
    </submittedName>
</protein>
<feature type="non-terminal residue" evidence="1">
    <location>
        <position position="1"/>
    </location>
</feature>